<dbReference type="GO" id="GO:0046933">
    <property type="term" value="F:proton-transporting ATP synthase activity, rotational mechanism"/>
    <property type="evidence" value="ECO:0007669"/>
    <property type="project" value="InterPro"/>
</dbReference>
<dbReference type="InterPro" id="IPR036771">
    <property type="entry name" value="ATPsynth_dsu/esu_N"/>
</dbReference>
<keyword evidence="6" id="KW-0139">CF(1)</keyword>
<dbReference type="PANTHER" id="PTHR13822:SF10">
    <property type="entry name" value="ATP SYNTHASE EPSILON CHAIN, CHLOROPLASTIC"/>
    <property type="match status" value="1"/>
</dbReference>
<evidence type="ECO:0000256" key="6">
    <source>
        <dbReference type="ARBA" id="ARBA00023196"/>
    </source>
</evidence>
<dbReference type="Gene3D" id="2.60.15.10">
    <property type="entry name" value="F0F1 ATP synthase delta/epsilon subunit, N-terminal"/>
    <property type="match status" value="1"/>
</dbReference>
<evidence type="ECO:0000256" key="4">
    <source>
        <dbReference type="ARBA" id="ARBA00023065"/>
    </source>
</evidence>
<evidence type="ECO:0000256" key="3">
    <source>
        <dbReference type="ARBA" id="ARBA00022448"/>
    </source>
</evidence>
<feature type="domain" description="ATP synthase F1 complex delta/epsilon subunit N-terminal" evidence="8">
    <location>
        <begin position="4"/>
        <end position="82"/>
    </location>
</feature>
<dbReference type="EMBL" id="CAFBLM010000059">
    <property type="protein sequence ID" value="CAB4877813.1"/>
    <property type="molecule type" value="Genomic_DNA"/>
</dbReference>
<protein>
    <submittedName>
        <fullName evidence="9">Unannotated protein</fullName>
    </submittedName>
</protein>
<dbReference type="NCBIfam" id="TIGR01216">
    <property type="entry name" value="ATP_synt_epsi"/>
    <property type="match status" value="1"/>
</dbReference>
<dbReference type="PANTHER" id="PTHR13822">
    <property type="entry name" value="ATP SYNTHASE DELTA/EPSILON CHAIN"/>
    <property type="match status" value="1"/>
</dbReference>
<dbReference type="InterPro" id="IPR020546">
    <property type="entry name" value="ATP_synth_F1_dsu/esu_N"/>
</dbReference>
<name>A0A6J7EDC1_9ZZZZ</name>
<dbReference type="Pfam" id="PF02823">
    <property type="entry name" value="ATP-synt_DE_N"/>
    <property type="match status" value="1"/>
</dbReference>
<comment type="similarity">
    <text evidence="2">Belongs to the ATPase epsilon chain family.</text>
</comment>
<gene>
    <name evidence="9" type="ORF">UFOPK3401_01184</name>
</gene>
<dbReference type="InterPro" id="IPR001469">
    <property type="entry name" value="ATP_synth_F1_dsu/esu"/>
</dbReference>
<accession>A0A6J7EDC1</accession>
<evidence type="ECO:0000259" key="8">
    <source>
        <dbReference type="Pfam" id="PF02823"/>
    </source>
</evidence>
<keyword evidence="4" id="KW-0406">Ion transport</keyword>
<evidence type="ECO:0000256" key="2">
    <source>
        <dbReference type="ARBA" id="ARBA00005712"/>
    </source>
</evidence>
<evidence type="ECO:0000256" key="5">
    <source>
        <dbReference type="ARBA" id="ARBA00023136"/>
    </source>
</evidence>
<evidence type="ECO:0000256" key="1">
    <source>
        <dbReference type="ARBA" id="ARBA00004170"/>
    </source>
</evidence>
<dbReference type="GO" id="GO:0045259">
    <property type="term" value="C:proton-transporting ATP synthase complex"/>
    <property type="evidence" value="ECO:0007669"/>
    <property type="project" value="UniProtKB-KW"/>
</dbReference>
<dbReference type="AlphaFoldDB" id="A0A6J7EDC1"/>
<sequence>MATLQVELVAADRAVWSGEASLVLARTLDGDIGVLPGHQPVLGILVDGSVTIRATDGTIEAAVHGGFFSVSENRVSILAETAELASEIDVQRAERAAARARQSGSQDDLDRAETRIRVASL</sequence>
<proteinExistence type="inferred from homology"/>
<reference evidence="9" key="1">
    <citation type="submission" date="2020-05" db="EMBL/GenBank/DDBJ databases">
        <authorList>
            <person name="Chiriac C."/>
            <person name="Salcher M."/>
            <person name="Ghai R."/>
            <person name="Kavagutti S V."/>
        </authorList>
    </citation>
    <scope>NUCLEOTIDE SEQUENCE</scope>
</reference>
<keyword evidence="3" id="KW-0813">Transport</keyword>
<evidence type="ECO:0000256" key="7">
    <source>
        <dbReference type="ARBA" id="ARBA00023310"/>
    </source>
</evidence>
<dbReference type="SUPFAM" id="SSF51344">
    <property type="entry name" value="Epsilon subunit of F1F0-ATP synthase N-terminal domain"/>
    <property type="match status" value="1"/>
</dbReference>
<keyword evidence="7" id="KW-0066">ATP synthesis</keyword>
<comment type="subcellular location">
    <subcellularLocation>
        <location evidence="1">Membrane</location>
        <topology evidence="1">Peripheral membrane protein</topology>
    </subcellularLocation>
</comment>
<evidence type="ECO:0000313" key="9">
    <source>
        <dbReference type="EMBL" id="CAB4877813.1"/>
    </source>
</evidence>
<organism evidence="9">
    <name type="scientific">freshwater metagenome</name>
    <dbReference type="NCBI Taxonomy" id="449393"/>
    <lineage>
        <taxon>unclassified sequences</taxon>
        <taxon>metagenomes</taxon>
        <taxon>ecological metagenomes</taxon>
    </lineage>
</organism>
<dbReference type="HAMAP" id="MF_00530">
    <property type="entry name" value="ATP_synth_epsil_bac"/>
    <property type="match status" value="1"/>
</dbReference>
<dbReference type="NCBIfam" id="NF009977">
    <property type="entry name" value="PRK13442.1"/>
    <property type="match status" value="1"/>
</dbReference>
<dbReference type="CDD" id="cd12152">
    <property type="entry name" value="F1-ATPase_delta"/>
    <property type="match status" value="1"/>
</dbReference>
<keyword evidence="5" id="KW-0472">Membrane</keyword>